<name>A0AAU9XBX2_9CNID</name>
<keyword evidence="5" id="KW-1185">Reference proteome</keyword>
<evidence type="ECO:0000256" key="2">
    <source>
        <dbReference type="ARBA" id="ARBA00023157"/>
    </source>
</evidence>
<comment type="caution">
    <text evidence="4">The sequence shown here is derived from an EMBL/GenBank/DDBJ whole genome shotgun (WGS) entry which is preliminary data.</text>
</comment>
<reference evidence="4 5" key="1">
    <citation type="submission" date="2022-05" db="EMBL/GenBank/DDBJ databases">
        <authorList>
            <consortium name="Genoscope - CEA"/>
            <person name="William W."/>
        </authorList>
    </citation>
    <scope>NUCLEOTIDE SEQUENCE [LARGE SCALE GENOMIC DNA]</scope>
</reference>
<feature type="non-terminal residue" evidence="4">
    <location>
        <position position="1"/>
    </location>
</feature>
<dbReference type="Pfam" id="PF23283">
    <property type="entry name" value="D8C_UMOD"/>
    <property type="match status" value="1"/>
</dbReference>
<dbReference type="AlphaFoldDB" id="A0AAU9XBX2"/>
<dbReference type="PANTHER" id="PTHR36191">
    <property type="entry name" value="ENDO/EXONUCLEASE/PHOSPHATASE DOMAIN-CONTAINING PROTEIN-RELATED"/>
    <property type="match status" value="1"/>
</dbReference>
<keyword evidence="1" id="KW-0732">Signal</keyword>
<gene>
    <name evidence="4" type="ORF">PMEA_00019514</name>
</gene>
<evidence type="ECO:0000256" key="1">
    <source>
        <dbReference type="ARBA" id="ARBA00022729"/>
    </source>
</evidence>
<proteinExistence type="predicted"/>
<accession>A0AAU9XBX2</accession>
<dbReference type="EMBL" id="CALNXJ010000035">
    <property type="protein sequence ID" value="CAH3141704.1"/>
    <property type="molecule type" value="Genomic_DNA"/>
</dbReference>
<sequence>LADPCYSYQNLSDANRKSSYVTPLNGPSLCDHLLPKGWYRFVGAAGTKMPTTRVPAYRCGTDRPGWLDGAHPTVEDGEVFRKVCFSDRSTGCRYTKNIFVKNCGSYFIYKLIEPFSCPSRYCSAD</sequence>
<organism evidence="4 5">
    <name type="scientific">Pocillopora meandrina</name>
    <dbReference type="NCBI Taxonomy" id="46732"/>
    <lineage>
        <taxon>Eukaryota</taxon>
        <taxon>Metazoa</taxon>
        <taxon>Cnidaria</taxon>
        <taxon>Anthozoa</taxon>
        <taxon>Hexacorallia</taxon>
        <taxon>Scleractinia</taxon>
        <taxon>Astrocoeniina</taxon>
        <taxon>Pocilloporidae</taxon>
        <taxon>Pocillopora</taxon>
    </lineage>
</organism>
<dbReference type="InterPro" id="IPR057774">
    <property type="entry name" value="D8C_UMOD/GP2/OIT3-like"/>
</dbReference>
<dbReference type="Proteomes" id="UP001159428">
    <property type="component" value="Unassembled WGS sequence"/>
</dbReference>
<dbReference type="PANTHER" id="PTHR36191:SF4">
    <property type="entry name" value="VWFD DOMAIN-CONTAINING PROTEIN"/>
    <property type="match status" value="1"/>
</dbReference>
<evidence type="ECO:0000313" key="5">
    <source>
        <dbReference type="Proteomes" id="UP001159428"/>
    </source>
</evidence>
<keyword evidence="2" id="KW-1015">Disulfide bond</keyword>
<evidence type="ECO:0000313" key="4">
    <source>
        <dbReference type="EMBL" id="CAH3141704.1"/>
    </source>
</evidence>
<protein>
    <recommendedName>
        <fullName evidence="3">UMOD/GP2/OIT3-like D8C domain-containing protein</fullName>
    </recommendedName>
</protein>
<evidence type="ECO:0000259" key="3">
    <source>
        <dbReference type="Pfam" id="PF23283"/>
    </source>
</evidence>
<feature type="domain" description="UMOD/GP2/OIT3-like D8C" evidence="3">
    <location>
        <begin position="41"/>
        <end position="123"/>
    </location>
</feature>